<dbReference type="PANTHER" id="PTHR11910">
    <property type="entry name" value="ATP SYNTHASE DELTA CHAIN"/>
    <property type="match status" value="1"/>
</dbReference>
<protein>
    <recommendedName>
        <fullName evidence="7">ATP synthase subunit delta</fullName>
    </recommendedName>
    <alternativeName>
        <fullName evidence="7">ATP synthase F(1) sector subunit delta</fullName>
    </alternativeName>
    <alternativeName>
        <fullName evidence="7">F-type ATPase subunit delta</fullName>
        <shortName evidence="7">F-ATPase subunit delta</shortName>
    </alternativeName>
</protein>
<dbReference type="Proteomes" id="UP001597131">
    <property type="component" value="Unassembled WGS sequence"/>
</dbReference>
<dbReference type="Gene3D" id="1.10.520.20">
    <property type="entry name" value="N-terminal domain of the delta subunit of the F1F0-ATP synthase"/>
    <property type="match status" value="1"/>
</dbReference>
<organism evidence="8 9">
    <name type="scientific">Salegentibacter chungangensis</name>
    <dbReference type="NCBI Taxonomy" id="1335724"/>
    <lineage>
        <taxon>Bacteria</taxon>
        <taxon>Pseudomonadati</taxon>
        <taxon>Bacteroidota</taxon>
        <taxon>Flavobacteriia</taxon>
        <taxon>Flavobacteriales</taxon>
        <taxon>Flavobacteriaceae</taxon>
        <taxon>Salegentibacter</taxon>
    </lineage>
</organism>
<keyword evidence="6 7" id="KW-0066">ATP synthesis</keyword>
<evidence type="ECO:0000256" key="4">
    <source>
        <dbReference type="ARBA" id="ARBA00023065"/>
    </source>
</evidence>
<dbReference type="HAMAP" id="MF_01416">
    <property type="entry name" value="ATP_synth_delta_bact"/>
    <property type="match status" value="1"/>
</dbReference>
<keyword evidence="4 7" id="KW-0406">Ion transport</keyword>
<keyword evidence="2 7" id="KW-0813">Transport</keyword>
<evidence type="ECO:0000256" key="6">
    <source>
        <dbReference type="ARBA" id="ARBA00023310"/>
    </source>
</evidence>
<evidence type="ECO:0000256" key="2">
    <source>
        <dbReference type="ARBA" id="ARBA00022448"/>
    </source>
</evidence>
<evidence type="ECO:0000256" key="7">
    <source>
        <dbReference type="HAMAP-Rule" id="MF_01416"/>
    </source>
</evidence>
<comment type="subcellular location">
    <subcellularLocation>
        <location evidence="7">Cell membrane</location>
        <topology evidence="7">Peripheral membrane protein</topology>
    </subcellularLocation>
    <subcellularLocation>
        <location evidence="1">Membrane</location>
    </subcellularLocation>
</comment>
<evidence type="ECO:0000256" key="5">
    <source>
        <dbReference type="ARBA" id="ARBA00023136"/>
    </source>
</evidence>
<comment type="function">
    <text evidence="7">This protein is part of the stalk that links CF(0) to CF(1). It either transmits conformational changes from CF(0) to CF(1) or is implicated in proton conduction.</text>
</comment>
<evidence type="ECO:0000313" key="8">
    <source>
        <dbReference type="EMBL" id="MFD1094479.1"/>
    </source>
</evidence>
<dbReference type="InterPro" id="IPR026015">
    <property type="entry name" value="ATP_synth_OSCP/delta_N_sf"/>
</dbReference>
<accession>A0ABW3NP41</accession>
<dbReference type="PRINTS" id="PR00125">
    <property type="entry name" value="ATPASEDELTA"/>
</dbReference>
<dbReference type="RefSeq" id="WP_380742352.1">
    <property type="nucleotide sequence ID" value="NZ_JBHTLI010000001.1"/>
</dbReference>
<keyword evidence="7" id="KW-0139">CF(1)</keyword>
<keyword evidence="7" id="KW-1003">Cell membrane</keyword>
<comment type="caution">
    <text evidence="8">The sequence shown here is derived from an EMBL/GenBank/DDBJ whole genome shotgun (WGS) entry which is preliminary data.</text>
</comment>
<sequence>MKGTRAAQRYAKAVFNLAKEKNAADAVKEDMDSILKTVEGSDDLANMIGSPVVKPSLKKKVLTAVFKDANPITLGAFNILLDNGRINILELVAKQYLLRYNSANQTQDAVVTTVVPLTDELEEKIQKKIIELTGNGATVKNVIDEDIIGGFVLRVGDIQYDASISNSLNNLKREFKNNTYVSKI</sequence>
<dbReference type="EMBL" id="JBHTLI010000001">
    <property type="protein sequence ID" value="MFD1094479.1"/>
    <property type="molecule type" value="Genomic_DNA"/>
</dbReference>
<evidence type="ECO:0000256" key="3">
    <source>
        <dbReference type="ARBA" id="ARBA00022781"/>
    </source>
</evidence>
<proteinExistence type="inferred from homology"/>
<gene>
    <name evidence="7 8" type="primary">atpH</name>
    <name evidence="8" type="ORF">ACFQ3Q_01845</name>
</gene>
<name>A0ABW3NP41_9FLAO</name>
<comment type="function">
    <text evidence="7">F(1)F(0) ATP synthase produces ATP from ADP in the presence of a proton or sodium gradient. F-type ATPases consist of two structural domains, F(1) containing the extramembraneous catalytic core and F(0) containing the membrane proton channel, linked together by a central stalk and a peripheral stalk. During catalysis, ATP synthesis in the catalytic domain of F(1) is coupled via a rotary mechanism of the central stalk subunits to proton translocation.</text>
</comment>
<dbReference type="InterPro" id="IPR000711">
    <property type="entry name" value="ATPase_OSCP/dsu"/>
</dbReference>
<keyword evidence="5 7" id="KW-0472">Membrane</keyword>
<keyword evidence="3 7" id="KW-0375">Hydrogen ion transport</keyword>
<keyword evidence="9" id="KW-1185">Reference proteome</keyword>
<dbReference type="Pfam" id="PF00213">
    <property type="entry name" value="OSCP"/>
    <property type="match status" value="1"/>
</dbReference>
<reference evidence="9" key="1">
    <citation type="journal article" date="2019" name="Int. J. Syst. Evol. Microbiol.">
        <title>The Global Catalogue of Microorganisms (GCM) 10K type strain sequencing project: providing services to taxonomists for standard genome sequencing and annotation.</title>
        <authorList>
            <consortium name="The Broad Institute Genomics Platform"/>
            <consortium name="The Broad Institute Genome Sequencing Center for Infectious Disease"/>
            <person name="Wu L."/>
            <person name="Ma J."/>
        </authorList>
    </citation>
    <scope>NUCLEOTIDE SEQUENCE [LARGE SCALE GENOMIC DNA]</scope>
    <source>
        <strain evidence="9">CCUG 64793</strain>
    </source>
</reference>
<dbReference type="NCBIfam" id="TIGR01145">
    <property type="entry name" value="ATP_synt_delta"/>
    <property type="match status" value="1"/>
</dbReference>
<evidence type="ECO:0000313" key="9">
    <source>
        <dbReference type="Proteomes" id="UP001597131"/>
    </source>
</evidence>
<evidence type="ECO:0000256" key="1">
    <source>
        <dbReference type="ARBA" id="ARBA00004370"/>
    </source>
</evidence>
<comment type="similarity">
    <text evidence="7">Belongs to the ATPase delta chain family.</text>
</comment>
<dbReference type="SUPFAM" id="SSF47928">
    <property type="entry name" value="N-terminal domain of the delta subunit of the F1F0-ATP synthase"/>
    <property type="match status" value="1"/>
</dbReference>